<proteinExistence type="inferred from homology"/>
<comment type="caution">
    <text evidence="10">The sequence shown here is derived from an EMBL/GenBank/DDBJ whole genome shotgun (WGS) entry which is preliminary data.</text>
</comment>
<comment type="similarity">
    <text evidence="7">Belongs to the glycosyltransferase 87 family.</text>
</comment>
<protein>
    <submittedName>
        <fullName evidence="10">Glycosyltransferase 87 family protein</fullName>
    </submittedName>
</protein>
<evidence type="ECO:0000256" key="2">
    <source>
        <dbReference type="ARBA" id="ARBA00022475"/>
    </source>
</evidence>
<feature type="transmembrane region" description="Helical" evidence="9">
    <location>
        <begin position="366"/>
        <end position="386"/>
    </location>
</feature>
<gene>
    <name evidence="10" type="ORF">RIL96_09100</name>
</gene>
<dbReference type="Proteomes" id="UP001251870">
    <property type="component" value="Unassembled WGS sequence"/>
</dbReference>
<evidence type="ECO:0000256" key="5">
    <source>
        <dbReference type="ARBA" id="ARBA00022989"/>
    </source>
</evidence>
<evidence type="ECO:0000313" key="10">
    <source>
        <dbReference type="EMBL" id="MDR8019719.1"/>
    </source>
</evidence>
<keyword evidence="6 9" id="KW-0472">Membrane</keyword>
<feature type="transmembrane region" description="Helical" evidence="9">
    <location>
        <begin position="134"/>
        <end position="155"/>
    </location>
</feature>
<feature type="region of interest" description="Disordered" evidence="8">
    <location>
        <begin position="1"/>
        <end position="58"/>
    </location>
</feature>
<keyword evidence="3" id="KW-0808">Transferase</keyword>
<feature type="transmembrane region" description="Helical" evidence="9">
    <location>
        <begin position="306"/>
        <end position="328"/>
    </location>
</feature>
<evidence type="ECO:0000256" key="1">
    <source>
        <dbReference type="ARBA" id="ARBA00004651"/>
    </source>
</evidence>
<feature type="transmembrane region" description="Helical" evidence="9">
    <location>
        <begin position="434"/>
        <end position="456"/>
    </location>
</feature>
<evidence type="ECO:0000256" key="8">
    <source>
        <dbReference type="SAM" id="MobiDB-lite"/>
    </source>
</evidence>
<dbReference type="RefSeq" id="WP_310548707.1">
    <property type="nucleotide sequence ID" value="NZ_JAVKGR010000010.1"/>
</dbReference>
<evidence type="ECO:0000256" key="4">
    <source>
        <dbReference type="ARBA" id="ARBA00022692"/>
    </source>
</evidence>
<dbReference type="PIRSF" id="PIRSF010361">
    <property type="entry name" value="UCP010361"/>
    <property type="match status" value="1"/>
</dbReference>
<accession>A0ABU2DT93</accession>
<dbReference type="EMBL" id="JAVKGR010000010">
    <property type="protein sequence ID" value="MDR8019719.1"/>
    <property type="molecule type" value="Genomic_DNA"/>
</dbReference>
<dbReference type="Pfam" id="PF09594">
    <property type="entry name" value="GT87"/>
    <property type="match status" value="1"/>
</dbReference>
<keyword evidence="5 9" id="KW-1133">Transmembrane helix</keyword>
<name>A0ABU2DT93_9MICC</name>
<keyword evidence="4 9" id="KW-0812">Transmembrane</keyword>
<feature type="transmembrane region" description="Helical" evidence="9">
    <location>
        <begin position="65"/>
        <end position="83"/>
    </location>
</feature>
<reference evidence="10 11" key="1">
    <citation type="submission" date="2023-09" db="EMBL/GenBank/DDBJ databases">
        <title>Description of three actinobacteria isolated from air of manufacturing shop in a pharmaceutical factory.</title>
        <authorList>
            <person name="Zhang D.-F."/>
        </authorList>
    </citation>
    <scope>NUCLEOTIDE SEQUENCE [LARGE SCALE GENOMIC DNA]</scope>
    <source>
        <strain evidence="10 11">LY-0111</strain>
    </source>
</reference>
<sequence length="503" mass="54816">MRSSRPRTPDPDAQTAAPDVDAPTRSDPLLRALSDRFGGPAGQRIRPSGGREPGSQDAVAHRRSAVTWVLIALTLAGVLLSLLHMGHCRAEGWGGVAVYHHGCYSDVAALYSGRELDSTPWAPFRGDMWFEYPVLTGLLASLAAVVTQAIAGLFPTGPTPEQTPLLNYWGERESLLYWDVSFVMTAAAWVVLVLAVMKAAGRRPWDAAIVAIAPPIVLTAGINWDMWPAAALALAILAHLRGRHLTAGVLIGVGTAFKIYPLFMLGAVFVLAVRTVLGRDTGRAHGPGQGHTARAEVGLPEFLRTLLGAVGAWLVVNVPAMLISFQAWGQFYEFSDERGAGNSSLWHVWSILAGDRGWAVPDAQFISTWSFLLFLFACVGVLALGLAAPRRPRMVQLLLLIVAAFILVNKVYSPQFVIWLLPLLALAAPRWRDVLIWSVVEVLHFWAIWMHLAARVGEYESQHVMGEAVFVLAVVAHMAVTLYVMGVVVRDILRPQYRESLAL</sequence>
<dbReference type="InterPro" id="IPR016570">
    <property type="entry name" value="UCP010361"/>
</dbReference>
<keyword evidence="2" id="KW-1003">Cell membrane</keyword>
<feature type="transmembrane region" description="Helical" evidence="9">
    <location>
        <begin position="247"/>
        <end position="273"/>
    </location>
</feature>
<dbReference type="InterPro" id="IPR018584">
    <property type="entry name" value="GT87"/>
</dbReference>
<feature type="transmembrane region" description="Helical" evidence="9">
    <location>
        <begin position="208"/>
        <end position="227"/>
    </location>
</feature>
<evidence type="ECO:0000313" key="11">
    <source>
        <dbReference type="Proteomes" id="UP001251870"/>
    </source>
</evidence>
<comment type="subcellular location">
    <subcellularLocation>
        <location evidence="1">Cell membrane</location>
        <topology evidence="1">Multi-pass membrane protein</topology>
    </subcellularLocation>
</comment>
<keyword evidence="11" id="KW-1185">Reference proteome</keyword>
<evidence type="ECO:0000256" key="3">
    <source>
        <dbReference type="ARBA" id="ARBA00022679"/>
    </source>
</evidence>
<evidence type="ECO:0000256" key="7">
    <source>
        <dbReference type="ARBA" id="ARBA00024033"/>
    </source>
</evidence>
<evidence type="ECO:0000256" key="9">
    <source>
        <dbReference type="SAM" id="Phobius"/>
    </source>
</evidence>
<evidence type="ECO:0000256" key="6">
    <source>
        <dbReference type="ARBA" id="ARBA00023136"/>
    </source>
</evidence>
<feature type="transmembrane region" description="Helical" evidence="9">
    <location>
        <begin position="398"/>
        <end position="422"/>
    </location>
</feature>
<organism evidence="10 11">
    <name type="scientific">Nesterenkonia aerolata</name>
    <dbReference type="NCBI Taxonomy" id="3074079"/>
    <lineage>
        <taxon>Bacteria</taxon>
        <taxon>Bacillati</taxon>
        <taxon>Actinomycetota</taxon>
        <taxon>Actinomycetes</taxon>
        <taxon>Micrococcales</taxon>
        <taxon>Micrococcaceae</taxon>
        <taxon>Nesterenkonia</taxon>
    </lineage>
</organism>
<feature type="transmembrane region" description="Helical" evidence="9">
    <location>
        <begin position="175"/>
        <end position="196"/>
    </location>
</feature>
<feature type="transmembrane region" description="Helical" evidence="9">
    <location>
        <begin position="468"/>
        <end position="489"/>
    </location>
</feature>